<dbReference type="Proteomes" id="UP001419268">
    <property type="component" value="Unassembled WGS sequence"/>
</dbReference>
<evidence type="ECO:0000313" key="3">
    <source>
        <dbReference type="Proteomes" id="UP001419268"/>
    </source>
</evidence>
<keyword evidence="3" id="KW-1185">Reference proteome</keyword>
<organism evidence="2 3">
    <name type="scientific">Stephania cephalantha</name>
    <dbReference type="NCBI Taxonomy" id="152367"/>
    <lineage>
        <taxon>Eukaryota</taxon>
        <taxon>Viridiplantae</taxon>
        <taxon>Streptophyta</taxon>
        <taxon>Embryophyta</taxon>
        <taxon>Tracheophyta</taxon>
        <taxon>Spermatophyta</taxon>
        <taxon>Magnoliopsida</taxon>
        <taxon>Ranunculales</taxon>
        <taxon>Menispermaceae</taxon>
        <taxon>Menispermoideae</taxon>
        <taxon>Cissampelideae</taxon>
        <taxon>Stephania</taxon>
    </lineage>
</organism>
<protein>
    <submittedName>
        <fullName evidence="2">Uncharacterized protein</fullName>
    </submittedName>
</protein>
<dbReference type="AlphaFoldDB" id="A0AAP0HIF1"/>
<comment type="caution">
    <text evidence="2">The sequence shown here is derived from an EMBL/GenBank/DDBJ whole genome shotgun (WGS) entry which is preliminary data.</text>
</comment>
<accession>A0AAP0HIF1</accession>
<proteinExistence type="predicted"/>
<reference evidence="2 3" key="1">
    <citation type="submission" date="2024-01" db="EMBL/GenBank/DDBJ databases">
        <title>Genome assemblies of Stephania.</title>
        <authorList>
            <person name="Yang L."/>
        </authorList>
    </citation>
    <scope>NUCLEOTIDE SEQUENCE [LARGE SCALE GENOMIC DNA]</scope>
    <source>
        <strain evidence="2">JXDWG</strain>
        <tissue evidence="2">Leaf</tissue>
    </source>
</reference>
<feature type="chain" id="PRO_5042865236" evidence="1">
    <location>
        <begin position="22"/>
        <end position="73"/>
    </location>
</feature>
<evidence type="ECO:0000313" key="2">
    <source>
        <dbReference type="EMBL" id="KAK9089683.1"/>
    </source>
</evidence>
<name>A0AAP0HIF1_9MAGN</name>
<dbReference type="EMBL" id="JBBNAG010000012">
    <property type="protein sequence ID" value="KAK9089683.1"/>
    <property type="molecule type" value="Genomic_DNA"/>
</dbReference>
<keyword evidence="1" id="KW-0732">Signal</keyword>
<evidence type="ECO:0000256" key="1">
    <source>
        <dbReference type="SAM" id="SignalP"/>
    </source>
</evidence>
<feature type="signal peptide" evidence="1">
    <location>
        <begin position="1"/>
        <end position="21"/>
    </location>
</feature>
<sequence length="73" mass="8424">MSSCSPIIFFLFVSYIKVSLQFSDFIHISGVPLMQKLNLPTELFNPPFRTQIGIRSSPLQKMILNFNKFIGER</sequence>
<gene>
    <name evidence="2" type="ORF">Scep_028765</name>
</gene>